<dbReference type="Pfam" id="PF01765">
    <property type="entry name" value="RRF"/>
    <property type="match status" value="1"/>
</dbReference>
<accession>A0A7U3YKE1</accession>
<evidence type="ECO:0000313" key="10">
    <source>
        <dbReference type="Proteomes" id="UP000006365"/>
    </source>
</evidence>
<evidence type="ECO:0000256" key="5">
    <source>
        <dbReference type="ARBA" id="ARBA00025050"/>
    </source>
</evidence>
<evidence type="ECO:0000313" key="9">
    <source>
        <dbReference type="EMBL" id="ADW16993.1"/>
    </source>
</evidence>
<evidence type="ECO:0000256" key="4">
    <source>
        <dbReference type="ARBA" id="ARBA00022917"/>
    </source>
</evidence>
<dbReference type="InterPro" id="IPR023584">
    <property type="entry name" value="Ribosome_recyc_fac_dom"/>
</dbReference>
<dbReference type="GO" id="GO:0006415">
    <property type="term" value="P:translational termination"/>
    <property type="evidence" value="ECO:0007669"/>
    <property type="project" value="UniProtKB-UniRule"/>
</dbReference>
<feature type="coiled-coil region" evidence="7">
    <location>
        <begin position="132"/>
        <end position="159"/>
    </location>
</feature>
<dbReference type="InterPro" id="IPR036191">
    <property type="entry name" value="RRF_sf"/>
</dbReference>
<keyword evidence="10" id="KW-1185">Reference proteome</keyword>
<dbReference type="AlphaFoldDB" id="A0A7U3YKE1"/>
<comment type="function">
    <text evidence="5 6">Responsible for the release of ribosomes from messenger RNA at the termination of protein biosynthesis. May increase the efficiency of translation by recycling ribosomes from one round of translation to another.</text>
</comment>
<evidence type="ECO:0000256" key="1">
    <source>
        <dbReference type="ARBA" id="ARBA00004496"/>
    </source>
</evidence>
<feature type="domain" description="Ribosome recycling factor" evidence="8">
    <location>
        <begin position="20"/>
        <end position="183"/>
    </location>
</feature>
<reference evidence="9 10" key="1">
    <citation type="journal article" date="2011" name="Stand. Genomic Sci.">
        <title>Complete genome sequence of Desulfobulbus propionicus type strain (1pr3).</title>
        <authorList>
            <person name="Pagani I."/>
            <person name="Lapidus A."/>
            <person name="Nolan M."/>
            <person name="Lucas S."/>
            <person name="Hammon N."/>
            <person name="Deshpande S."/>
            <person name="Cheng J.F."/>
            <person name="Chertkov O."/>
            <person name="Davenport K."/>
            <person name="Tapia R."/>
            <person name="Han C."/>
            <person name="Goodwin L."/>
            <person name="Pitluck S."/>
            <person name="Liolios K."/>
            <person name="Mavromatis K."/>
            <person name="Ivanova N."/>
            <person name="Mikhailova N."/>
            <person name="Pati A."/>
            <person name="Chen A."/>
            <person name="Palaniappan K."/>
            <person name="Land M."/>
            <person name="Hauser L."/>
            <person name="Chang Y.J."/>
            <person name="Jeffries C.D."/>
            <person name="Detter J.C."/>
            <person name="Brambilla E."/>
            <person name="Kannan K.P."/>
            <person name="Djao O.D."/>
            <person name="Rohde M."/>
            <person name="Pukall R."/>
            <person name="Spring S."/>
            <person name="Goker M."/>
            <person name="Sikorski J."/>
            <person name="Woyke T."/>
            <person name="Bristow J."/>
            <person name="Eisen J.A."/>
            <person name="Markowitz V."/>
            <person name="Hugenholtz P."/>
            <person name="Kyrpides N.C."/>
            <person name="Klenk H.P."/>
        </authorList>
    </citation>
    <scope>NUCLEOTIDE SEQUENCE [LARGE SCALE GENOMIC DNA]</scope>
    <source>
        <strain evidence="10">ATCC 33891 / DSM 2032 / 1pr3</strain>
    </source>
</reference>
<dbReference type="GO" id="GO:0043023">
    <property type="term" value="F:ribosomal large subunit binding"/>
    <property type="evidence" value="ECO:0007669"/>
    <property type="project" value="TreeGrafter"/>
</dbReference>
<keyword evidence="4 6" id="KW-0648">Protein biosynthesis</keyword>
<proteinExistence type="inferred from homology"/>
<dbReference type="CDD" id="cd00520">
    <property type="entry name" value="RRF"/>
    <property type="match status" value="1"/>
</dbReference>
<evidence type="ECO:0000256" key="2">
    <source>
        <dbReference type="ARBA" id="ARBA00005912"/>
    </source>
</evidence>
<name>A0A7U3YKE1_DESPD</name>
<dbReference type="SUPFAM" id="SSF55194">
    <property type="entry name" value="Ribosome recycling factor, RRF"/>
    <property type="match status" value="1"/>
</dbReference>
<dbReference type="PANTHER" id="PTHR20982:SF3">
    <property type="entry name" value="MITOCHONDRIAL RIBOSOME RECYCLING FACTOR PSEUDO 1"/>
    <property type="match status" value="1"/>
</dbReference>
<gene>
    <name evidence="6" type="primary">frr</name>
    <name evidence="9" type="ordered locus">Despr_0819</name>
</gene>
<dbReference type="FunFam" id="3.30.1360.40:FF:000001">
    <property type="entry name" value="Ribosome-recycling factor"/>
    <property type="match status" value="1"/>
</dbReference>
<dbReference type="HAMAP" id="MF_00040">
    <property type="entry name" value="RRF"/>
    <property type="match status" value="1"/>
</dbReference>
<dbReference type="NCBIfam" id="TIGR00496">
    <property type="entry name" value="frr"/>
    <property type="match status" value="1"/>
</dbReference>
<organism evidence="9 10">
    <name type="scientific">Desulfobulbus propionicus (strain ATCC 33891 / DSM 2032 / VKM B-1956 / 1pr3)</name>
    <dbReference type="NCBI Taxonomy" id="577650"/>
    <lineage>
        <taxon>Bacteria</taxon>
        <taxon>Pseudomonadati</taxon>
        <taxon>Thermodesulfobacteriota</taxon>
        <taxon>Desulfobulbia</taxon>
        <taxon>Desulfobulbales</taxon>
        <taxon>Desulfobulbaceae</taxon>
        <taxon>Desulfobulbus</taxon>
    </lineage>
</organism>
<dbReference type="EMBL" id="CP002364">
    <property type="protein sequence ID" value="ADW16993.1"/>
    <property type="molecule type" value="Genomic_DNA"/>
</dbReference>
<evidence type="ECO:0000256" key="7">
    <source>
        <dbReference type="SAM" id="Coils"/>
    </source>
</evidence>
<dbReference type="Gene3D" id="3.30.1360.40">
    <property type="match status" value="1"/>
</dbReference>
<dbReference type="RefSeq" id="WP_015723537.1">
    <property type="nucleotide sequence ID" value="NC_014972.1"/>
</dbReference>
<dbReference type="Proteomes" id="UP000006365">
    <property type="component" value="Chromosome"/>
</dbReference>
<dbReference type="InterPro" id="IPR002661">
    <property type="entry name" value="Ribosome_recyc_fac"/>
</dbReference>
<dbReference type="KEGG" id="dpr:Despr_0819"/>
<evidence type="ECO:0000256" key="6">
    <source>
        <dbReference type="HAMAP-Rule" id="MF_00040"/>
    </source>
</evidence>
<dbReference type="PANTHER" id="PTHR20982">
    <property type="entry name" value="RIBOSOME RECYCLING FACTOR"/>
    <property type="match status" value="1"/>
</dbReference>
<dbReference type="GO" id="GO:0005737">
    <property type="term" value="C:cytoplasm"/>
    <property type="evidence" value="ECO:0007669"/>
    <property type="project" value="UniProtKB-SubCell"/>
</dbReference>
<keyword evidence="3 6" id="KW-0963">Cytoplasm</keyword>
<comment type="subcellular location">
    <subcellularLocation>
        <location evidence="1 6">Cytoplasm</location>
    </subcellularLocation>
</comment>
<comment type="similarity">
    <text evidence="2 6">Belongs to the RRF family.</text>
</comment>
<dbReference type="FunFam" id="1.10.132.20:FF:000001">
    <property type="entry name" value="Ribosome-recycling factor"/>
    <property type="match status" value="1"/>
</dbReference>
<sequence>MSTKIIDQLREKMTASSEALKRDLVKIRTGRASLSLLDGIKVNAYGSQMSLDQVGTLTIPENNMIAIKPWDPQVLPAIEKAILASGLGLTPASDGNVVRLTIPPLTGERRKELVKQVKKIGEEYKVAIRNIRRDAIETLKKMKKDKELSEDELFRLQEEAQKVTDGYIGQIDEITGGKEKEVMAV</sequence>
<evidence type="ECO:0000259" key="8">
    <source>
        <dbReference type="Pfam" id="PF01765"/>
    </source>
</evidence>
<protein>
    <recommendedName>
        <fullName evidence="6">Ribosome-recycling factor</fullName>
        <shortName evidence="6">RRF</shortName>
    </recommendedName>
    <alternativeName>
        <fullName evidence="6">Ribosome-releasing factor</fullName>
    </alternativeName>
</protein>
<keyword evidence="7" id="KW-0175">Coiled coil</keyword>
<dbReference type="Gene3D" id="1.10.132.20">
    <property type="entry name" value="Ribosome-recycling factor"/>
    <property type="match status" value="1"/>
</dbReference>
<evidence type="ECO:0000256" key="3">
    <source>
        <dbReference type="ARBA" id="ARBA00022490"/>
    </source>
</evidence>